<keyword evidence="1" id="KW-1133">Transmembrane helix</keyword>
<dbReference type="Proteomes" id="UP001162164">
    <property type="component" value="Unassembled WGS sequence"/>
</dbReference>
<reference evidence="2" key="1">
    <citation type="journal article" date="2023" name="Insect Mol. Biol.">
        <title>Genome sequencing provides insights into the evolution of gene families encoding plant cell wall-degrading enzymes in longhorned beetles.</title>
        <authorList>
            <person name="Shin N.R."/>
            <person name="Okamura Y."/>
            <person name="Kirsch R."/>
            <person name="Pauchet Y."/>
        </authorList>
    </citation>
    <scope>NUCLEOTIDE SEQUENCE</scope>
    <source>
        <strain evidence="2">MMC_N1</strain>
    </source>
</reference>
<evidence type="ECO:0008006" key="4">
    <source>
        <dbReference type="Google" id="ProtNLM"/>
    </source>
</evidence>
<dbReference type="EMBL" id="JAPWTJ010001138">
    <property type="protein sequence ID" value="KAJ8973651.1"/>
    <property type="molecule type" value="Genomic_DNA"/>
</dbReference>
<gene>
    <name evidence="2" type="ORF">NQ317_002925</name>
</gene>
<organism evidence="2 3">
    <name type="scientific">Molorchus minor</name>
    <dbReference type="NCBI Taxonomy" id="1323400"/>
    <lineage>
        <taxon>Eukaryota</taxon>
        <taxon>Metazoa</taxon>
        <taxon>Ecdysozoa</taxon>
        <taxon>Arthropoda</taxon>
        <taxon>Hexapoda</taxon>
        <taxon>Insecta</taxon>
        <taxon>Pterygota</taxon>
        <taxon>Neoptera</taxon>
        <taxon>Endopterygota</taxon>
        <taxon>Coleoptera</taxon>
        <taxon>Polyphaga</taxon>
        <taxon>Cucujiformia</taxon>
        <taxon>Chrysomeloidea</taxon>
        <taxon>Cerambycidae</taxon>
        <taxon>Lamiinae</taxon>
        <taxon>Monochamini</taxon>
        <taxon>Molorchus</taxon>
    </lineage>
</organism>
<keyword evidence="3" id="KW-1185">Reference proteome</keyword>
<evidence type="ECO:0000313" key="2">
    <source>
        <dbReference type="EMBL" id="KAJ8973651.1"/>
    </source>
</evidence>
<keyword evidence="1" id="KW-0812">Transmembrane</keyword>
<sequence>MGKKNIKFQGKIVVMIQKEGNLYYIFIIAKYEGGIMKSQDVSGLRVTVLLIIELVEGSHDFDFMFYYKSRKSCRATANNGAEILVGFDAGIQVQVPLFGTWIPRVYEVTGLIAYDCGDDNVDITAISLRNVARCPDPSSAYASESVDVTVLQRNDVGLQHVWSCLVEITRLITYCGMHSHSSVVAGGLLNYIYQVGSEECRQIHRYRGIVLNGTTTESVNLFGSLQTDGTCRGISYQENGKSWDNVVVAATVKIQVNDYFATVRLKENEISLKGGVVCPFLKGYCFDSTLGESTWDYQAQTDCQGHLSLLYEGKAEKVTNVQTKEQYMVVNQKSKIFAVTIIKKIQLCSLEVWQTEHPKLLIVEGHIRAFPISAVLLPQNTDLTLYVNSKFLYIEQAYKRDLESLYIDTIHRRCLLQREILKNRLLLAPVVPDAVSQIIQDKEGYVGHVLGEVLYILRCIPKNVQIRRTEKCYQELPIRVDNQSKFMAPITRIIHEFGEEIQCNGITPPLYNIEGDWIGLTPHPTQKHPPKELEVMSDAQVKFQPIQPLGSKGLYTPDEIEKVQKLLTFGQERKVVENIIARRAAGMETGGQGFSTLGIFDPTEMKELARSTMKEMWGWFTDLGIFISGLTGFYFIFRIVKYLFGVAINGLHLYQTVGGGIALLACLWNTLTMWVIHRHHMEEGRASKDVANEREELETIASVSEGVAKEQSAVVYPDLNTVTHWTEKLKN</sequence>
<feature type="transmembrane region" description="Helical" evidence="1">
    <location>
        <begin position="657"/>
        <end position="676"/>
    </location>
</feature>
<feature type="transmembrane region" description="Helical" evidence="1">
    <location>
        <begin position="616"/>
        <end position="637"/>
    </location>
</feature>
<protein>
    <recommendedName>
        <fullName evidence="4">Glycoprotein</fullName>
    </recommendedName>
</protein>
<evidence type="ECO:0000256" key="1">
    <source>
        <dbReference type="SAM" id="Phobius"/>
    </source>
</evidence>
<keyword evidence="1" id="KW-0472">Membrane</keyword>
<accession>A0ABQ9J695</accession>
<dbReference type="Pfam" id="PF24664">
    <property type="entry name" value="Monjiviricetes_fusion"/>
    <property type="match status" value="1"/>
</dbReference>
<comment type="caution">
    <text evidence="2">The sequence shown here is derived from an EMBL/GenBank/DDBJ whole genome shotgun (WGS) entry which is preliminary data.</text>
</comment>
<evidence type="ECO:0000313" key="3">
    <source>
        <dbReference type="Proteomes" id="UP001162164"/>
    </source>
</evidence>
<name>A0ABQ9J695_9CUCU</name>
<proteinExistence type="predicted"/>